<proteinExistence type="predicted"/>
<accession>A0A2W5A6S3</accession>
<comment type="caution">
    <text evidence="1">The sequence shown here is derived from an EMBL/GenBank/DDBJ whole genome shotgun (WGS) entry which is preliminary data.</text>
</comment>
<reference evidence="1 2" key="1">
    <citation type="submission" date="2017-08" db="EMBL/GenBank/DDBJ databases">
        <title>Infants hospitalized years apart are colonized by the same room-sourced microbial strains.</title>
        <authorList>
            <person name="Brooks B."/>
            <person name="Olm M.R."/>
            <person name="Firek B.A."/>
            <person name="Baker R."/>
            <person name="Thomas B.C."/>
            <person name="Morowitz M.J."/>
            <person name="Banfield J.F."/>
        </authorList>
    </citation>
    <scope>NUCLEOTIDE SEQUENCE [LARGE SCALE GENOMIC DNA]</scope>
    <source>
        <strain evidence="1">S2_018_000_R2_101</strain>
    </source>
</reference>
<gene>
    <name evidence="1" type="ORF">DI623_13265</name>
</gene>
<evidence type="ECO:0000313" key="2">
    <source>
        <dbReference type="Proteomes" id="UP000249066"/>
    </source>
</evidence>
<protein>
    <submittedName>
        <fullName evidence="1">Uncharacterized protein</fullName>
    </submittedName>
</protein>
<dbReference type="Proteomes" id="UP000249066">
    <property type="component" value="Unassembled WGS sequence"/>
</dbReference>
<dbReference type="EMBL" id="QFNN01000100">
    <property type="protein sequence ID" value="PZO88149.1"/>
    <property type="molecule type" value="Genomic_DNA"/>
</dbReference>
<organism evidence="1 2">
    <name type="scientific">Sphingomonas sanxanigenens</name>
    <dbReference type="NCBI Taxonomy" id="397260"/>
    <lineage>
        <taxon>Bacteria</taxon>
        <taxon>Pseudomonadati</taxon>
        <taxon>Pseudomonadota</taxon>
        <taxon>Alphaproteobacteria</taxon>
        <taxon>Sphingomonadales</taxon>
        <taxon>Sphingomonadaceae</taxon>
        <taxon>Sphingomonas</taxon>
    </lineage>
</organism>
<dbReference type="AlphaFoldDB" id="A0A2W5A6S3"/>
<name>A0A2W5A6S3_9SPHN</name>
<evidence type="ECO:0000313" key="1">
    <source>
        <dbReference type="EMBL" id="PZO88149.1"/>
    </source>
</evidence>
<sequence>MIEVFLLAMLSPEPAAVAAAATPRPSEVADVEADDEKEICRRKFDATGQNGTMIKARRVCKTAAEWAAESAKRR</sequence>